<dbReference type="EMBL" id="JBJKFK010001533">
    <property type="protein sequence ID" value="KAL3312839.1"/>
    <property type="molecule type" value="Genomic_DNA"/>
</dbReference>
<name>A0ABD2PZK2_9PLAT</name>
<feature type="domain" description="Thioredoxin" evidence="2">
    <location>
        <begin position="1"/>
        <end position="99"/>
    </location>
</feature>
<reference evidence="3 4" key="1">
    <citation type="submission" date="2024-11" db="EMBL/GenBank/DDBJ databases">
        <title>Adaptive evolution of stress response genes in parasites aligns with host niche diversity.</title>
        <authorList>
            <person name="Hahn C."/>
            <person name="Resl P."/>
        </authorList>
    </citation>
    <scope>NUCLEOTIDE SEQUENCE [LARGE SCALE GENOMIC DNA]</scope>
    <source>
        <strain evidence="3">EGGRZ-B1_66</strain>
        <tissue evidence="3">Body</tissue>
    </source>
</reference>
<dbReference type="CDD" id="cd02961">
    <property type="entry name" value="PDI_a_family"/>
    <property type="match status" value="1"/>
</dbReference>
<comment type="caution">
    <text evidence="3">The sequence shown here is derived from an EMBL/GenBank/DDBJ whole genome shotgun (WGS) entry which is preliminary data.</text>
</comment>
<evidence type="ECO:0000256" key="1">
    <source>
        <dbReference type="SAM" id="MobiDB-lite"/>
    </source>
</evidence>
<dbReference type="Pfam" id="PF13848">
    <property type="entry name" value="Thioredoxin_6"/>
    <property type="match status" value="1"/>
</dbReference>
<gene>
    <name evidence="3" type="ORF">Ciccas_008561</name>
</gene>
<dbReference type="PROSITE" id="PS51352">
    <property type="entry name" value="THIOREDOXIN_2"/>
    <property type="match status" value="1"/>
</dbReference>
<dbReference type="Gene3D" id="3.40.30.10">
    <property type="entry name" value="Glutaredoxin"/>
    <property type="match status" value="2"/>
</dbReference>
<accession>A0ABD2PZK2</accession>
<dbReference type="PANTHER" id="PTHR46295">
    <property type="entry name" value="ENDOPLASMIC RETICULUM RESIDENT PROTEIN 44"/>
    <property type="match status" value="1"/>
</dbReference>
<dbReference type="Proteomes" id="UP001626550">
    <property type="component" value="Unassembled WGS sequence"/>
</dbReference>
<dbReference type="SUPFAM" id="SSF52833">
    <property type="entry name" value="Thioredoxin-like"/>
    <property type="match status" value="2"/>
</dbReference>
<feature type="region of interest" description="Disordered" evidence="1">
    <location>
        <begin position="321"/>
        <end position="377"/>
    </location>
</feature>
<dbReference type="AlphaFoldDB" id="A0ABD2PZK2"/>
<dbReference type="PANTHER" id="PTHR46295:SF1">
    <property type="entry name" value="ENDOPLASMIC RETICULUM RESIDENT PROTEIN 44"/>
    <property type="match status" value="1"/>
</dbReference>
<dbReference type="InterPro" id="IPR013766">
    <property type="entry name" value="Thioredoxin_domain"/>
</dbReference>
<evidence type="ECO:0000313" key="4">
    <source>
        <dbReference type="Proteomes" id="UP001626550"/>
    </source>
</evidence>
<organism evidence="3 4">
    <name type="scientific">Cichlidogyrus casuarinus</name>
    <dbReference type="NCBI Taxonomy" id="1844966"/>
    <lineage>
        <taxon>Eukaryota</taxon>
        <taxon>Metazoa</taxon>
        <taxon>Spiralia</taxon>
        <taxon>Lophotrochozoa</taxon>
        <taxon>Platyhelminthes</taxon>
        <taxon>Monogenea</taxon>
        <taxon>Monopisthocotylea</taxon>
        <taxon>Dactylogyridea</taxon>
        <taxon>Ancyrocephalidae</taxon>
        <taxon>Cichlidogyrus</taxon>
    </lineage>
</organism>
<proteinExistence type="predicted"/>
<evidence type="ECO:0000313" key="3">
    <source>
        <dbReference type="EMBL" id="KAL3312839.1"/>
    </source>
</evidence>
<feature type="compositionally biased region" description="Polar residues" evidence="1">
    <location>
        <begin position="341"/>
        <end position="353"/>
    </location>
</feature>
<dbReference type="Pfam" id="PF00085">
    <property type="entry name" value="Thioredoxin"/>
    <property type="match status" value="1"/>
</dbReference>
<protein>
    <recommendedName>
        <fullName evidence="2">Thioredoxin domain-containing protein</fullName>
    </recommendedName>
</protein>
<evidence type="ECO:0000259" key="2">
    <source>
        <dbReference type="PROSITE" id="PS51352"/>
    </source>
</evidence>
<dbReference type="InterPro" id="IPR052643">
    <property type="entry name" value="ERP44"/>
</dbReference>
<dbReference type="InterPro" id="IPR036249">
    <property type="entry name" value="Thioredoxin-like_sf"/>
</dbReference>
<sequence length="377" mass="42875">MVEEYTIAVVNFYADWCHFCRNFAPAYHDAAVGLEDLKLSKKVLMAKIDCVAEAKLCERFGVNKYPTIKLFREGYLQKKEYRGSRTVEAVTTYVKQQLADPFTQLDKSSTDINQIKTGNNEAHVLGIFITLDTSNAEFVQFKRVASSLSETCKFYATVGSPEQQGLYFRHHDNWDDVPKPLTPLKIALLQQEQAVQMVSDKCKPKVRELTFDNAEEITEEGIPLLILFYKNGDTKARIDFTNHVNQHLAQENGVVFVTADASVFSHPLTHLNLQEAHMPTIVIDSFQHMYKFPHLLSEAYNNPQLIKDYIDNLKSGQLHVQYHYGDNPSPPLNDGKPVPSTPSAESPERNTSPTPIPESVFKSLQPNKNRYSMHDEF</sequence>
<keyword evidence="4" id="KW-1185">Reference proteome</keyword>